<dbReference type="GO" id="GO:0016740">
    <property type="term" value="F:transferase activity"/>
    <property type="evidence" value="ECO:0007669"/>
    <property type="project" value="UniProtKB-KW"/>
</dbReference>
<accession>A0A4V2R136</accession>
<sequence length="218" mass="25457">MLLEDDQWSDDVIKILGRTDSINVRKVLWLCDELNIEYTGEDWGRGFQSTQDQHFIQHNPNATIPVLIDEDLVLWQSNSIIRYLANQYHGQQLYPMDARKRAVIDQWIDWQGIELNNSWTYALMHLVRNSAQHQDPQQVEKSIQAWSKMMLILDQQLEKTAAYVVGEQFSLADIVIGLSVQRWYLTPFAKPDYQHVAAYYALLSQRAAYLKWGNNGQN</sequence>
<dbReference type="Proteomes" id="UP000294963">
    <property type="component" value="Unassembled WGS sequence"/>
</dbReference>
<evidence type="ECO:0000259" key="4">
    <source>
        <dbReference type="PROSITE" id="PS50404"/>
    </source>
</evidence>
<comment type="similarity">
    <text evidence="1 3">Belongs to the GST superfamily.</text>
</comment>
<dbReference type="PROSITE" id="PS50404">
    <property type="entry name" value="GST_NTER"/>
    <property type="match status" value="1"/>
</dbReference>
<dbReference type="CDD" id="cd03180">
    <property type="entry name" value="GST_C_2"/>
    <property type="match status" value="1"/>
</dbReference>
<gene>
    <name evidence="6" type="ORF">EC844_110109</name>
</gene>
<reference evidence="6 7" key="1">
    <citation type="submission" date="2019-03" db="EMBL/GenBank/DDBJ databases">
        <title>Genomic analyses of the natural microbiome of Caenorhabditis elegans.</title>
        <authorList>
            <person name="Samuel B."/>
        </authorList>
    </citation>
    <scope>NUCLEOTIDE SEQUENCE [LARGE SCALE GENOMIC DNA]</scope>
    <source>
        <strain evidence="6 7">JUb89</strain>
    </source>
</reference>
<protein>
    <submittedName>
        <fullName evidence="6">Glutathione S-transferase</fullName>
    </submittedName>
</protein>
<dbReference type="EMBL" id="SLVJ01000010">
    <property type="protein sequence ID" value="TCM67068.1"/>
    <property type="molecule type" value="Genomic_DNA"/>
</dbReference>
<evidence type="ECO:0000256" key="2">
    <source>
        <dbReference type="ARBA" id="ARBA00022679"/>
    </source>
</evidence>
<dbReference type="Gene3D" id="3.40.30.10">
    <property type="entry name" value="Glutaredoxin"/>
    <property type="match status" value="1"/>
</dbReference>
<evidence type="ECO:0000256" key="3">
    <source>
        <dbReference type="RuleBase" id="RU003494"/>
    </source>
</evidence>
<dbReference type="Gene3D" id="1.20.1050.10">
    <property type="match status" value="1"/>
</dbReference>
<dbReference type="SFLD" id="SFLDS00019">
    <property type="entry name" value="Glutathione_Transferase_(cytos"/>
    <property type="match status" value="1"/>
</dbReference>
<dbReference type="InterPro" id="IPR036282">
    <property type="entry name" value="Glutathione-S-Trfase_C_sf"/>
</dbReference>
<dbReference type="PROSITE" id="PS50405">
    <property type="entry name" value="GST_CTER"/>
    <property type="match status" value="1"/>
</dbReference>
<evidence type="ECO:0000256" key="1">
    <source>
        <dbReference type="ARBA" id="ARBA00007409"/>
    </source>
</evidence>
<dbReference type="PANTHER" id="PTHR44051">
    <property type="entry name" value="GLUTATHIONE S-TRANSFERASE-RELATED"/>
    <property type="match status" value="1"/>
</dbReference>
<dbReference type="InterPro" id="IPR004046">
    <property type="entry name" value="GST_C"/>
</dbReference>
<dbReference type="SUPFAM" id="SSF52833">
    <property type="entry name" value="Thioredoxin-like"/>
    <property type="match status" value="1"/>
</dbReference>
<evidence type="ECO:0000259" key="5">
    <source>
        <dbReference type="PROSITE" id="PS50405"/>
    </source>
</evidence>
<dbReference type="Pfam" id="PF02798">
    <property type="entry name" value="GST_N"/>
    <property type="match status" value="1"/>
</dbReference>
<dbReference type="SUPFAM" id="SSF47616">
    <property type="entry name" value="GST C-terminal domain-like"/>
    <property type="match status" value="1"/>
</dbReference>
<dbReference type="InterPro" id="IPR036249">
    <property type="entry name" value="Thioredoxin-like_sf"/>
</dbReference>
<dbReference type="FunFam" id="3.40.30.10:FF:000039">
    <property type="entry name" value="Glutathione S-transferase domain"/>
    <property type="match status" value="1"/>
</dbReference>
<evidence type="ECO:0000313" key="6">
    <source>
        <dbReference type="EMBL" id="TCM67068.1"/>
    </source>
</evidence>
<keyword evidence="2 6" id="KW-0808">Transferase</keyword>
<dbReference type="PANTHER" id="PTHR44051:SF19">
    <property type="entry name" value="DISULFIDE-BOND OXIDOREDUCTASE YFCG"/>
    <property type="match status" value="1"/>
</dbReference>
<dbReference type="InterPro" id="IPR040079">
    <property type="entry name" value="Glutathione_S-Trfase"/>
</dbReference>
<organism evidence="6 7">
    <name type="scientific">Acinetobacter calcoaceticus</name>
    <dbReference type="NCBI Taxonomy" id="471"/>
    <lineage>
        <taxon>Bacteria</taxon>
        <taxon>Pseudomonadati</taxon>
        <taxon>Pseudomonadota</taxon>
        <taxon>Gammaproteobacteria</taxon>
        <taxon>Moraxellales</taxon>
        <taxon>Moraxellaceae</taxon>
        <taxon>Acinetobacter</taxon>
        <taxon>Acinetobacter calcoaceticus/baumannii complex</taxon>
    </lineage>
</organism>
<dbReference type="InterPro" id="IPR010987">
    <property type="entry name" value="Glutathione-S-Trfase_C-like"/>
</dbReference>
<proteinExistence type="inferred from homology"/>
<dbReference type="InterPro" id="IPR004045">
    <property type="entry name" value="Glutathione_S-Trfase_N"/>
</dbReference>
<dbReference type="CDD" id="cd03047">
    <property type="entry name" value="GST_N_2"/>
    <property type="match status" value="1"/>
</dbReference>
<dbReference type="SFLD" id="SFLDG00358">
    <property type="entry name" value="Main_(cytGST)"/>
    <property type="match status" value="1"/>
</dbReference>
<feature type="domain" description="GST N-terminal" evidence="4">
    <location>
        <begin position="11"/>
        <end position="92"/>
    </location>
</feature>
<feature type="domain" description="GST C-terminal" evidence="5">
    <location>
        <begin position="97"/>
        <end position="218"/>
    </location>
</feature>
<evidence type="ECO:0000313" key="7">
    <source>
        <dbReference type="Proteomes" id="UP000294963"/>
    </source>
</evidence>
<name>A0A4V2R136_ACICA</name>
<dbReference type="Pfam" id="PF00043">
    <property type="entry name" value="GST_C"/>
    <property type="match status" value="1"/>
</dbReference>
<keyword evidence="7" id="KW-1185">Reference proteome</keyword>
<dbReference type="SFLD" id="SFLDG01150">
    <property type="entry name" value="Main.1:_Beta-like"/>
    <property type="match status" value="1"/>
</dbReference>
<dbReference type="AlphaFoldDB" id="A0A4V2R136"/>
<comment type="caution">
    <text evidence="6">The sequence shown here is derived from an EMBL/GenBank/DDBJ whole genome shotgun (WGS) entry which is preliminary data.</text>
</comment>